<sequence length="135" mass="14819">MQPRQQPEYLTADVNLINRGVAHDLPLRNVSPLLRTLMCEFTPTINSMQSFSSADYISGSHHQNIHNLTNQRPFSCQQSPVITTTATTTTMVVHLCAAAAAAADIIIIIRTSPSGGGYITKSINRLFHRTACRNP</sequence>
<dbReference type="Proteomes" id="UP000478052">
    <property type="component" value="Unassembled WGS sequence"/>
</dbReference>
<protein>
    <submittedName>
        <fullName evidence="1">Uncharacterized protein</fullName>
    </submittedName>
</protein>
<reference evidence="1 2" key="1">
    <citation type="submission" date="2019-08" db="EMBL/GenBank/DDBJ databases">
        <title>Whole genome of Aphis craccivora.</title>
        <authorList>
            <person name="Voronova N.V."/>
            <person name="Shulinski R.S."/>
            <person name="Bandarenka Y.V."/>
            <person name="Zhorov D.G."/>
            <person name="Warner D."/>
        </authorList>
    </citation>
    <scope>NUCLEOTIDE SEQUENCE [LARGE SCALE GENOMIC DNA]</scope>
    <source>
        <strain evidence="1">180601</strain>
        <tissue evidence="1">Whole Body</tissue>
    </source>
</reference>
<dbReference type="AlphaFoldDB" id="A0A6G0ZPC7"/>
<organism evidence="1 2">
    <name type="scientific">Aphis craccivora</name>
    <name type="common">Cowpea aphid</name>
    <dbReference type="NCBI Taxonomy" id="307492"/>
    <lineage>
        <taxon>Eukaryota</taxon>
        <taxon>Metazoa</taxon>
        <taxon>Ecdysozoa</taxon>
        <taxon>Arthropoda</taxon>
        <taxon>Hexapoda</taxon>
        <taxon>Insecta</taxon>
        <taxon>Pterygota</taxon>
        <taxon>Neoptera</taxon>
        <taxon>Paraneoptera</taxon>
        <taxon>Hemiptera</taxon>
        <taxon>Sternorrhyncha</taxon>
        <taxon>Aphidomorpha</taxon>
        <taxon>Aphidoidea</taxon>
        <taxon>Aphididae</taxon>
        <taxon>Aphidini</taxon>
        <taxon>Aphis</taxon>
        <taxon>Aphis</taxon>
    </lineage>
</organism>
<comment type="caution">
    <text evidence="1">The sequence shown here is derived from an EMBL/GenBank/DDBJ whole genome shotgun (WGS) entry which is preliminary data.</text>
</comment>
<evidence type="ECO:0000313" key="1">
    <source>
        <dbReference type="EMBL" id="KAF0773103.1"/>
    </source>
</evidence>
<evidence type="ECO:0000313" key="2">
    <source>
        <dbReference type="Proteomes" id="UP000478052"/>
    </source>
</evidence>
<keyword evidence="2" id="KW-1185">Reference proteome</keyword>
<accession>A0A6G0ZPC7</accession>
<gene>
    <name evidence="1" type="ORF">FWK35_00001575</name>
</gene>
<proteinExistence type="predicted"/>
<dbReference type="EMBL" id="VUJU01000096">
    <property type="protein sequence ID" value="KAF0773103.1"/>
    <property type="molecule type" value="Genomic_DNA"/>
</dbReference>
<name>A0A6G0ZPC7_APHCR</name>